<dbReference type="Gene3D" id="3.40.50.1000">
    <property type="entry name" value="HAD superfamily/HAD-like"/>
    <property type="match status" value="1"/>
</dbReference>
<dbReference type="Gene3D" id="3.40.630.30">
    <property type="match status" value="1"/>
</dbReference>
<dbReference type="InterPro" id="IPR010037">
    <property type="entry name" value="FkbH_domain"/>
</dbReference>
<name>A0A373A1Y9_9ACTN</name>
<feature type="region of interest" description="Disordered" evidence="1">
    <location>
        <begin position="364"/>
        <end position="387"/>
    </location>
</feature>
<evidence type="ECO:0000256" key="1">
    <source>
        <dbReference type="SAM" id="MobiDB-lite"/>
    </source>
</evidence>
<reference evidence="2 3" key="1">
    <citation type="submission" date="2018-08" db="EMBL/GenBank/DDBJ databases">
        <title>Diversity &amp; Physiological Properties of Lignin-Decomposing Actinobacteria from Soil.</title>
        <authorList>
            <person name="Roh S.G."/>
            <person name="Kim S.B."/>
        </authorList>
    </citation>
    <scope>NUCLEOTIDE SEQUENCE [LARGE SCALE GENOMIC DNA]</scope>
    <source>
        <strain evidence="2 3">MMS17-GH009</strain>
    </source>
</reference>
<dbReference type="InterPro" id="IPR010033">
    <property type="entry name" value="HAD_SF_ppase_IIIC"/>
</dbReference>
<keyword evidence="3" id="KW-1185">Reference proteome</keyword>
<dbReference type="EMBL" id="QVIG01000001">
    <property type="protein sequence ID" value="RGD62168.1"/>
    <property type="molecule type" value="Genomic_DNA"/>
</dbReference>
<evidence type="ECO:0000313" key="3">
    <source>
        <dbReference type="Proteomes" id="UP000263377"/>
    </source>
</evidence>
<dbReference type="InterPro" id="IPR016181">
    <property type="entry name" value="Acyl_CoA_acyltransferase"/>
</dbReference>
<gene>
    <name evidence="2" type="ORF">DR950_34425</name>
</gene>
<proteinExistence type="predicted"/>
<accession>A0A373A1Y9</accession>
<dbReference type="NCBIfam" id="TIGR01686">
    <property type="entry name" value="FkbH"/>
    <property type="match status" value="1"/>
</dbReference>
<dbReference type="RefSeq" id="WP_117490454.1">
    <property type="nucleotide sequence ID" value="NZ_QVIG01000001.1"/>
</dbReference>
<protein>
    <submittedName>
        <fullName evidence="2">HAD-IIIC family phosphatase</fullName>
    </submittedName>
</protein>
<dbReference type="InterPro" id="IPR023214">
    <property type="entry name" value="HAD_sf"/>
</dbReference>
<dbReference type="SUPFAM" id="SSF56784">
    <property type="entry name" value="HAD-like"/>
    <property type="match status" value="1"/>
</dbReference>
<dbReference type="SUPFAM" id="SSF55729">
    <property type="entry name" value="Acyl-CoA N-acyltransferases (Nat)"/>
    <property type="match status" value="1"/>
</dbReference>
<sequence length="387" mass="41959">MSDAPTLVKCLVWDLDNTLWRGTLLEDHEVVLPEEIRRTIVELDARGILQAVASKNDHDHAWQQLEALGVAEYFVLPRIGWHPKSRSVKEIADGLNFALKTVAFIDDQPAERAEVAHHHPEVRCFDAALAAELTGLPEFSPAVVTVDAARRRSMYQAGFRRTAEREEFTGPDEAFLRSLDLVMEIKRADDADLSRVEELTLRTSQMNATGVYYSDADLRALIADPEHEVLTVSLTDRFGPHGAVGVLLVGYHERVWHLKLLATSCRVVSFGAGAVLLDWLIGEAAAAGVHLAADFRRTDRNRMMEIAYRFAGFTDAACDCLAELRSADADADADADAGAAGSGRAGIEFRHLVADRRPAPTTVRVDAPALGPVASTGSAGSTGGAGA</sequence>
<dbReference type="InterPro" id="IPR036412">
    <property type="entry name" value="HAD-like_sf"/>
</dbReference>
<dbReference type="AlphaFoldDB" id="A0A373A1Y9"/>
<organism evidence="2 3">
    <name type="scientific">Kitasatospora xanthocidica</name>
    <dbReference type="NCBI Taxonomy" id="83382"/>
    <lineage>
        <taxon>Bacteria</taxon>
        <taxon>Bacillati</taxon>
        <taxon>Actinomycetota</taxon>
        <taxon>Actinomycetes</taxon>
        <taxon>Kitasatosporales</taxon>
        <taxon>Streptomycetaceae</taxon>
        <taxon>Kitasatospora</taxon>
    </lineage>
</organism>
<dbReference type="NCBIfam" id="TIGR01681">
    <property type="entry name" value="HAD-SF-IIIC"/>
    <property type="match status" value="1"/>
</dbReference>
<evidence type="ECO:0000313" key="2">
    <source>
        <dbReference type="EMBL" id="RGD62168.1"/>
    </source>
</evidence>
<dbReference type="Proteomes" id="UP000263377">
    <property type="component" value="Unassembled WGS sequence"/>
</dbReference>
<comment type="caution">
    <text evidence="2">The sequence shown here is derived from an EMBL/GenBank/DDBJ whole genome shotgun (WGS) entry which is preliminary data.</text>
</comment>